<feature type="domain" description="TRAP C4-dicarboxylate transport system permease DctM subunit" evidence="8">
    <location>
        <begin position="7"/>
        <end position="418"/>
    </location>
</feature>
<dbReference type="Proteomes" id="UP001301140">
    <property type="component" value="Unassembled WGS sequence"/>
</dbReference>
<evidence type="ECO:0000259" key="8">
    <source>
        <dbReference type="Pfam" id="PF06808"/>
    </source>
</evidence>
<reference evidence="9 10" key="1">
    <citation type="submission" date="2023-03" db="EMBL/GenBank/DDBJ databases">
        <title>YIM 152171 draft genome.</title>
        <authorList>
            <person name="Yang Z."/>
        </authorList>
    </citation>
    <scope>NUCLEOTIDE SEQUENCE [LARGE SCALE GENOMIC DNA]</scope>
    <source>
        <strain evidence="9 10">YIM 152171</strain>
    </source>
</reference>
<evidence type="ECO:0000256" key="2">
    <source>
        <dbReference type="ARBA" id="ARBA00022475"/>
    </source>
</evidence>
<dbReference type="PIRSF" id="PIRSF006066">
    <property type="entry name" value="HI0050"/>
    <property type="match status" value="1"/>
</dbReference>
<dbReference type="RefSeq" id="WP_327789182.1">
    <property type="nucleotide sequence ID" value="NZ_JARGEQ010000092.1"/>
</dbReference>
<organism evidence="9 10">
    <name type="scientific">Marinimicrococcus flavescens</name>
    <dbReference type="NCBI Taxonomy" id="3031815"/>
    <lineage>
        <taxon>Bacteria</taxon>
        <taxon>Pseudomonadati</taxon>
        <taxon>Pseudomonadota</taxon>
        <taxon>Alphaproteobacteria</taxon>
        <taxon>Geminicoccales</taxon>
        <taxon>Geminicoccaceae</taxon>
        <taxon>Marinimicrococcus</taxon>
    </lineage>
</organism>
<keyword evidence="10" id="KW-1185">Reference proteome</keyword>
<keyword evidence="6 7" id="KW-0472">Membrane</keyword>
<feature type="transmembrane region" description="Helical" evidence="7">
    <location>
        <begin position="273"/>
        <end position="297"/>
    </location>
</feature>
<comment type="caution">
    <text evidence="7">Lacks conserved residue(s) required for the propagation of feature annotation.</text>
</comment>
<comment type="similarity">
    <text evidence="7">Belongs to the TRAP transporter large permease family.</text>
</comment>
<dbReference type="Pfam" id="PF06808">
    <property type="entry name" value="DctM"/>
    <property type="match status" value="1"/>
</dbReference>
<evidence type="ECO:0000256" key="3">
    <source>
        <dbReference type="ARBA" id="ARBA00022519"/>
    </source>
</evidence>
<dbReference type="EMBL" id="JARGEQ010000092">
    <property type="protein sequence ID" value="MDF1586764.1"/>
    <property type="molecule type" value="Genomic_DNA"/>
</dbReference>
<keyword evidence="2" id="KW-1003">Cell membrane</keyword>
<feature type="transmembrane region" description="Helical" evidence="7">
    <location>
        <begin position="242"/>
        <end position="261"/>
    </location>
</feature>
<dbReference type="AlphaFoldDB" id="A0AAP4D5D4"/>
<feature type="transmembrane region" description="Helical" evidence="7">
    <location>
        <begin position="168"/>
        <end position="193"/>
    </location>
</feature>
<comment type="subcellular location">
    <subcellularLocation>
        <location evidence="1 7">Cell inner membrane</location>
        <topology evidence="1 7">Multi-pass membrane protein</topology>
    </subcellularLocation>
</comment>
<comment type="caution">
    <text evidence="9">The sequence shown here is derived from an EMBL/GenBank/DDBJ whole genome shotgun (WGS) entry which is preliminary data.</text>
</comment>
<keyword evidence="3 7" id="KW-0997">Cell inner membrane</keyword>
<dbReference type="InterPro" id="IPR004681">
    <property type="entry name" value="TRAP_DctM"/>
</dbReference>
<comment type="subunit">
    <text evidence="7">The complex comprises the extracytoplasmic solute receptor protein and the two transmembrane proteins.</text>
</comment>
<accession>A0AAP4D5D4</accession>
<feature type="transmembrane region" description="Helical" evidence="7">
    <location>
        <begin position="406"/>
        <end position="428"/>
    </location>
</feature>
<evidence type="ECO:0000256" key="4">
    <source>
        <dbReference type="ARBA" id="ARBA00022692"/>
    </source>
</evidence>
<evidence type="ECO:0000256" key="5">
    <source>
        <dbReference type="ARBA" id="ARBA00022989"/>
    </source>
</evidence>
<evidence type="ECO:0000256" key="6">
    <source>
        <dbReference type="ARBA" id="ARBA00023136"/>
    </source>
</evidence>
<dbReference type="GO" id="GO:0005886">
    <property type="term" value="C:plasma membrane"/>
    <property type="evidence" value="ECO:0007669"/>
    <property type="project" value="UniProtKB-SubCell"/>
</dbReference>
<dbReference type="PANTHER" id="PTHR33362:SF2">
    <property type="entry name" value="TRAP TRANSPORTER LARGE PERMEASE PROTEIN"/>
    <property type="match status" value="1"/>
</dbReference>
<evidence type="ECO:0000256" key="7">
    <source>
        <dbReference type="RuleBase" id="RU369079"/>
    </source>
</evidence>
<feature type="transmembrane region" description="Helical" evidence="7">
    <location>
        <begin position="317"/>
        <end position="345"/>
    </location>
</feature>
<dbReference type="GO" id="GO:0022857">
    <property type="term" value="F:transmembrane transporter activity"/>
    <property type="evidence" value="ECO:0007669"/>
    <property type="project" value="UniProtKB-UniRule"/>
</dbReference>
<dbReference type="NCBIfam" id="TIGR00786">
    <property type="entry name" value="dctM"/>
    <property type="match status" value="1"/>
</dbReference>
<feature type="transmembrane region" description="Helical" evidence="7">
    <location>
        <begin position="135"/>
        <end position="162"/>
    </location>
</feature>
<feature type="transmembrane region" description="Helical" evidence="7">
    <location>
        <begin position="43"/>
        <end position="65"/>
    </location>
</feature>
<comment type="function">
    <text evidence="7">Part of the tripartite ATP-independent periplasmic (TRAP) transport system.</text>
</comment>
<keyword evidence="5 7" id="KW-1133">Transmembrane helix</keyword>
<dbReference type="PANTHER" id="PTHR33362">
    <property type="entry name" value="SIALIC ACID TRAP TRANSPORTER PERMEASE PROTEIN SIAT-RELATED"/>
    <property type="match status" value="1"/>
</dbReference>
<keyword evidence="7" id="KW-0813">Transport</keyword>
<protein>
    <recommendedName>
        <fullName evidence="7">TRAP transporter large permease protein</fullName>
    </recommendedName>
</protein>
<proteinExistence type="inferred from homology"/>
<name>A0AAP4D5D4_9PROT</name>
<evidence type="ECO:0000313" key="9">
    <source>
        <dbReference type="EMBL" id="MDF1586764.1"/>
    </source>
</evidence>
<keyword evidence="4 7" id="KW-0812">Transmembrane</keyword>
<feature type="transmembrane region" description="Helical" evidence="7">
    <location>
        <begin position="214"/>
        <end position="236"/>
    </location>
</feature>
<dbReference type="InterPro" id="IPR010656">
    <property type="entry name" value="DctM"/>
</dbReference>
<sequence length="430" mass="45142">MAVTVLLGAFLVALLVGMPVALTMGGAGLLAMAVDGKLSTLLAVQRMFSGIDSFPLMAVPFFILAAELMTGGRITDILLRFACQIIGNVRGGLGYANVLMSIFFAGISGSALADAAGPGSVTIRMMRQAGYHPEYAAALTASGAVIAPIIPPSIIMIIYALTDNSVSVAGIFLAGIVPGLLLGLALFVVNFLVSRRRDYRFGIERPPLGAFLRQSWQAIPALLLPVIILGGIHGGIFTPTEASAVAAAYALFLGMVVFRSLRLADLPRILVGTALMTSAVLLIVSMASVFAYMLTILQVPQSVTGFIVELGLSQLGLLLALSLFLLFCGLFLDTLPAVIILVPILAPLAQMAGIHPLHFAMVVVLNLTIGMITPPVGAVLFVTTVVSRVPMGALIRAIMPMLMAEMVVFLLIVLFPGLSLWLPGLLGYSR</sequence>
<evidence type="ECO:0000256" key="1">
    <source>
        <dbReference type="ARBA" id="ARBA00004429"/>
    </source>
</evidence>
<gene>
    <name evidence="9" type="ORF">PZ740_10265</name>
</gene>
<feature type="transmembrane region" description="Helical" evidence="7">
    <location>
        <begin position="357"/>
        <end position="386"/>
    </location>
</feature>
<evidence type="ECO:0000313" key="10">
    <source>
        <dbReference type="Proteomes" id="UP001301140"/>
    </source>
</evidence>